<sequence length="201" mass="22762">MWSEIIIKEIIVLSYLMAIHFVLFGNSTNLKNFWKHEVIRRKRMDIWRLLREKKQRNRNFLFWWRLANEMYINGNKLHKKAAKKLNSKIINKFGCEIGLGANIGKGLTIPHHAGIVVHFAVDAGENLVLRQNTTIGQIDGDIPGSRVKIGSNVDIGANCCIIGLSRKIGDNVKIGAMSFINKDIPSNCTYITKKSGAVLYK</sequence>
<protein>
    <submittedName>
        <fullName evidence="2">Serine acetlyltransferase from phage</fullName>
        <ecNumber evidence="2">2.3.1.30</ecNumber>
    </submittedName>
</protein>
<reference evidence="3" key="1">
    <citation type="journal article" date="2009" name="PLoS Genet.">
        <title>Organised genome dynamics in the Escherichia coli species results in highly diverse adaptive paths.</title>
        <authorList>
            <person name="Touchon M."/>
            <person name="Hoede C."/>
            <person name="Tenaillon O."/>
            <person name="Barbe V."/>
            <person name="Baeriswyl S."/>
            <person name="Bidet P."/>
            <person name="Bingen E."/>
            <person name="Bonacorsi S."/>
            <person name="Bouchier C."/>
            <person name="Bouvet O."/>
            <person name="Calteau A."/>
            <person name="Chiapello H."/>
            <person name="Clermont O."/>
            <person name="Cruveiller S."/>
            <person name="Danchin A."/>
            <person name="Diard M."/>
            <person name="Dossat C."/>
            <person name="Karoui M.E."/>
            <person name="Frapy E."/>
            <person name="Garry L."/>
            <person name="Ghigo J.M."/>
            <person name="Gilles A.M."/>
            <person name="Johnson J."/>
            <person name="Le Bouguenec C."/>
            <person name="Lescat M."/>
            <person name="Mangenot S."/>
            <person name="Martinez-Jehanne V."/>
            <person name="Matic I."/>
            <person name="Nassif X."/>
            <person name="Oztas S."/>
            <person name="Petit M.A."/>
            <person name="Pichon C."/>
            <person name="Rouy Z."/>
            <person name="Ruf C.S."/>
            <person name="Schneider D."/>
            <person name="Tourret J."/>
            <person name="Vacherie B."/>
            <person name="Vallenet D."/>
            <person name="Medigue C."/>
            <person name="Rocha E.P.C."/>
            <person name="Denamur E."/>
        </authorList>
    </citation>
    <scope>NUCLEOTIDE SEQUENCE [LARGE SCALE GENOMIC DNA]</scope>
    <source>
        <strain evidence="3">55989 / EAEC</strain>
    </source>
</reference>
<keyword evidence="3" id="KW-1185">Reference proteome</keyword>
<dbReference type="EMBL" id="CU928145">
    <property type="protein sequence ID" value="CAU97997.1"/>
    <property type="molecule type" value="Genomic_DNA"/>
</dbReference>
<evidence type="ECO:0000256" key="1">
    <source>
        <dbReference type="SAM" id="Phobius"/>
    </source>
</evidence>
<keyword evidence="1" id="KW-0812">Transmembrane</keyword>
<proteinExistence type="predicted"/>
<dbReference type="SUPFAM" id="SSF51161">
    <property type="entry name" value="Trimeric LpxA-like enzymes"/>
    <property type="match status" value="1"/>
</dbReference>
<feature type="transmembrane region" description="Helical" evidence="1">
    <location>
        <begin position="6"/>
        <end position="25"/>
    </location>
</feature>
<gene>
    <name evidence="2" type="ordered locus">EC55989_2123</name>
</gene>
<keyword evidence="2" id="KW-0808">Transferase</keyword>
<keyword evidence="1" id="KW-1133">Transmembrane helix</keyword>
<dbReference type="EC" id="2.3.1.30" evidence="2"/>
<keyword evidence="1" id="KW-0472">Membrane</keyword>
<organism evidence="2 3">
    <name type="scientific">Escherichia coli (strain 55989 / EAEC)</name>
    <dbReference type="NCBI Taxonomy" id="585055"/>
    <lineage>
        <taxon>Bacteria</taxon>
        <taxon>Pseudomonadati</taxon>
        <taxon>Pseudomonadota</taxon>
        <taxon>Gammaproteobacteria</taxon>
        <taxon>Enterobacterales</taxon>
        <taxon>Enterobacteriaceae</taxon>
        <taxon>Escherichia</taxon>
    </lineage>
</organism>
<dbReference type="KEGG" id="eck:EC55989_2123"/>
<name>B7L7Z8_ECO55</name>
<accession>B7L7Z8</accession>
<dbReference type="Proteomes" id="UP000000746">
    <property type="component" value="Chromosome"/>
</dbReference>
<dbReference type="PANTHER" id="PTHR42811">
    <property type="entry name" value="SERINE ACETYLTRANSFERASE"/>
    <property type="match status" value="1"/>
</dbReference>
<dbReference type="AlphaFoldDB" id="B7L7Z8"/>
<dbReference type="HOGENOM" id="CLU_051638_10_2_6"/>
<dbReference type="InterPro" id="IPR011004">
    <property type="entry name" value="Trimer_LpxA-like_sf"/>
</dbReference>
<dbReference type="Gene3D" id="2.160.10.10">
    <property type="entry name" value="Hexapeptide repeat proteins"/>
    <property type="match status" value="1"/>
</dbReference>
<dbReference type="GO" id="GO:0009001">
    <property type="term" value="F:serine O-acetyltransferase activity"/>
    <property type="evidence" value="ECO:0007669"/>
    <property type="project" value="UniProtKB-EC"/>
</dbReference>
<evidence type="ECO:0000313" key="3">
    <source>
        <dbReference type="Proteomes" id="UP000000746"/>
    </source>
</evidence>
<evidence type="ECO:0000313" key="2">
    <source>
        <dbReference type="EMBL" id="CAU97997.1"/>
    </source>
</evidence>
<keyword evidence="2" id="KW-0012">Acyltransferase</keyword>